<dbReference type="Proteomes" id="UP000198601">
    <property type="component" value="Unassembled WGS sequence"/>
</dbReference>
<dbReference type="AlphaFoldDB" id="A0A1G4SA12"/>
<sequence length="126" mass="14533">MYYILVERLRFCASKGKRELDDLHVERVTFTFADTLAAMPVRRGDFVRVFYRIEPEEAFRRIYGELAADGTINREVYAAPFSGLLAIVTDRNGVCWVLPIAEPRASKRNARVLCREYSLLHGRCIC</sequence>
<dbReference type="Gene3D" id="3.30.720.110">
    <property type="match status" value="1"/>
</dbReference>
<dbReference type="EMBL" id="FMTT01000025">
    <property type="protein sequence ID" value="SCW65906.1"/>
    <property type="molecule type" value="Genomic_DNA"/>
</dbReference>
<gene>
    <name evidence="1" type="ORF">SAMN04487970_102555</name>
</gene>
<name>A0A1G4SA12_9BACL</name>
<protein>
    <submittedName>
        <fullName evidence="1">Uncharacterized protein</fullName>
    </submittedName>
</protein>
<reference evidence="2" key="1">
    <citation type="submission" date="2016-10" db="EMBL/GenBank/DDBJ databases">
        <authorList>
            <person name="Varghese N."/>
            <person name="Submissions S."/>
        </authorList>
    </citation>
    <scope>NUCLEOTIDE SEQUENCE [LARGE SCALE GENOMIC DNA]</scope>
    <source>
        <strain evidence="2">CGMCC 1.8946</strain>
    </source>
</reference>
<keyword evidence="2" id="KW-1185">Reference proteome</keyword>
<dbReference type="InterPro" id="IPR029068">
    <property type="entry name" value="Glyas_Bleomycin-R_OHBP_Dase"/>
</dbReference>
<dbReference type="STRING" id="624147.SAMN04487970_102555"/>
<evidence type="ECO:0000313" key="1">
    <source>
        <dbReference type="EMBL" id="SCW65906.1"/>
    </source>
</evidence>
<dbReference type="SUPFAM" id="SSF54593">
    <property type="entry name" value="Glyoxalase/Bleomycin resistance protein/Dihydroxybiphenyl dioxygenase"/>
    <property type="match status" value="1"/>
</dbReference>
<evidence type="ECO:0000313" key="2">
    <source>
        <dbReference type="Proteomes" id="UP000198601"/>
    </source>
</evidence>
<organism evidence="1 2">
    <name type="scientific">Paenibacillus tianmuensis</name>
    <dbReference type="NCBI Taxonomy" id="624147"/>
    <lineage>
        <taxon>Bacteria</taxon>
        <taxon>Bacillati</taxon>
        <taxon>Bacillota</taxon>
        <taxon>Bacilli</taxon>
        <taxon>Bacillales</taxon>
        <taxon>Paenibacillaceae</taxon>
        <taxon>Paenibacillus</taxon>
    </lineage>
</organism>
<accession>A0A1G4SA12</accession>
<proteinExistence type="predicted"/>